<dbReference type="Proteomes" id="UP000676169">
    <property type="component" value="Chromosome"/>
</dbReference>
<dbReference type="Gene3D" id="3.40.50.2000">
    <property type="entry name" value="Glycogen Phosphorylase B"/>
    <property type="match status" value="2"/>
</dbReference>
<feature type="domain" description="Glycosyl transferase family 1" evidence="1">
    <location>
        <begin position="190"/>
        <end position="336"/>
    </location>
</feature>
<dbReference type="GO" id="GO:0016757">
    <property type="term" value="F:glycosyltransferase activity"/>
    <property type="evidence" value="ECO:0007669"/>
    <property type="project" value="InterPro"/>
</dbReference>
<dbReference type="AlphaFoldDB" id="A0A975G8F3"/>
<reference evidence="3" key="1">
    <citation type="submission" date="2021-04" db="EMBL/GenBank/DDBJ databases">
        <title>Luteolibacter sp. 32A isolated from the skin of an Anderson's salamander (Ambystoma andersonii).</title>
        <authorList>
            <person name="Spergser J."/>
            <person name="Busse H.-J."/>
        </authorList>
    </citation>
    <scope>NUCLEOTIDE SEQUENCE</scope>
    <source>
        <strain evidence="3">32A</strain>
    </source>
</reference>
<name>A0A975G8F3_9BACT</name>
<dbReference type="RefSeq" id="WP_211631133.1">
    <property type="nucleotide sequence ID" value="NZ_CP073100.1"/>
</dbReference>
<dbReference type="InterPro" id="IPR001296">
    <property type="entry name" value="Glyco_trans_1"/>
</dbReference>
<dbReference type="SUPFAM" id="SSF53756">
    <property type="entry name" value="UDP-Glycosyltransferase/glycogen phosphorylase"/>
    <property type="match status" value="1"/>
</dbReference>
<organism evidence="3 4">
    <name type="scientific">Luteolibacter ambystomatis</name>
    <dbReference type="NCBI Taxonomy" id="2824561"/>
    <lineage>
        <taxon>Bacteria</taxon>
        <taxon>Pseudomonadati</taxon>
        <taxon>Verrucomicrobiota</taxon>
        <taxon>Verrucomicrobiia</taxon>
        <taxon>Verrucomicrobiales</taxon>
        <taxon>Verrucomicrobiaceae</taxon>
        <taxon>Luteolibacter</taxon>
    </lineage>
</organism>
<dbReference type="PANTHER" id="PTHR12526:SF638">
    <property type="entry name" value="SPORE COAT PROTEIN SA"/>
    <property type="match status" value="1"/>
</dbReference>
<keyword evidence="4" id="KW-1185">Reference proteome</keyword>
<accession>A0A975G8F3</accession>
<dbReference type="InterPro" id="IPR028098">
    <property type="entry name" value="Glyco_trans_4-like_N"/>
</dbReference>
<dbReference type="EMBL" id="CP073100">
    <property type="protein sequence ID" value="QUE50994.1"/>
    <property type="molecule type" value="Genomic_DNA"/>
</dbReference>
<feature type="domain" description="Glycosyltransferase subfamily 4-like N-terminal" evidence="2">
    <location>
        <begin position="13"/>
        <end position="165"/>
    </location>
</feature>
<gene>
    <name evidence="3" type="ORF">KBB96_19325</name>
</gene>
<protein>
    <submittedName>
        <fullName evidence="3">Glycosyltransferase family 4 protein</fullName>
    </submittedName>
</protein>
<proteinExistence type="predicted"/>
<dbReference type="KEGG" id="lamb:KBB96_19325"/>
<evidence type="ECO:0000313" key="4">
    <source>
        <dbReference type="Proteomes" id="UP000676169"/>
    </source>
</evidence>
<dbReference type="Pfam" id="PF13439">
    <property type="entry name" value="Glyco_transf_4"/>
    <property type="match status" value="1"/>
</dbReference>
<evidence type="ECO:0000313" key="3">
    <source>
        <dbReference type="EMBL" id="QUE50994.1"/>
    </source>
</evidence>
<dbReference type="PANTHER" id="PTHR12526">
    <property type="entry name" value="GLYCOSYLTRANSFERASE"/>
    <property type="match status" value="1"/>
</dbReference>
<evidence type="ECO:0000259" key="1">
    <source>
        <dbReference type="Pfam" id="PF00534"/>
    </source>
</evidence>
<dbReference type="CDD" id="cd03819">
    <property type="entry name" value="GT4_WavL-like"/>
    <property type="match status" value="1"/>
</dbReference>
<evidence type="ECO:0000259" key="2">
    <source>
        <dbReference type="Pfam" id="PF13439"/>
    </source>
</evidence>
<sequence>MKVVQLLPELDSGGVERGTLELARHLATHGHESIVISGGGRMVDTLEYEGSRHLAWPIGRKRLTTLRMVPKLRKWLEEEKPDILHLRSRVPAWVAWLAWRKMDPQTRPRLVTTVHGFNSVNRWSEIMTCGERVICVSDSIRQFVIDHYPRARPDKLRVIHRGVDPVDYPHGWQPPEDWRKKFETDFPDTRGKKLVTLPGRITRLKGHEDFLKILGSLNDPQIHGVIAGGAHPRKQAYLAEIQALADASGLHRQVTFTGNRSDLKNILAISDVVLSLTSQPESFGRTTLEALSLGVPVAGYDHGGVGEQLEELFPAGKIPPRDTAKASSVVRSFLDHRPQVPASHPFTLQRMLDQTVGVYQELLATPRP</sequence>
<dbReference type="Pfam" id="PF00534">
    <property type="entry name" value="Glycos_transf_1"/>
    <property type="match status" value="1"/>
</dbReference>